<accession>V5SK82</accession>
<feature type="chain" id="PRO_5004740799" evidence="1">
    <location>
        <begin position="20"/>
        <end position="54"/>
    </location>
</feature>
<dbReference type="HOGENOM" id="CLU_3044212_0_0_5"/>
<dbReference type="STRING" id="1029756.W911_14980"/>
<name>V5SK82_9HYPH</name>
<gene>
    <name evidence="2" type="ORF">W911_14980</name>
</gene>
<protein>
    <submittedName>
        <fullName evidence="2">Uncharacterized protein</fullName>
    </submittedName>
</protein>
<evidence type="ECO:0000313" key="2">
    <source>
        <dbReference type="EMBL" id="AHB50369.1"/>
    </source>
</evidence>
<evidence type="ECO:0000256" key="1">
    <source>
        <dbReference type="SAM" id="SignalP"/>
    </source>
</evidence>
<reference evidence="2 3" key="1">
    <citation type="journal article" date="2014" name="Genome Announc.">
        <title>Complete Genome Sequence of Hyphomicrobium nitrativorans Strain NL23, a Denitrifying Bacterium Isolated from Biofilm of a Methanol-Fed Denitrification System Treating Seawater at the Montreal Biodome.</title>
        <authorList>
            <person name="Martineau C."/>
            <person name="Villeneuve C."/>
            <person name="Mauffrey F."/>
            <person name="Villemur R."/>
        </authorList>
    </citation>
    <scope>NUCLEOTIDE SEQUENCE [LARGE SCALE GENOMIC DNA]</scope>
    <source>
        <strain evidence="2">NL23</strain>
    </source>
</reference>
<organism evidence="2 3">
    <name type="scientific">Hyphomicrobium nitrativorans NL23</name>
    <dbReference type="NCBI Taxonomy" id="1029756"/>
    <lineage>
        <taxon>Bacteria</taxon>
        <taxon>Pseudomonadati</taxon>
        <taxon>Pseudomonadota</taxon>
        <taxon>Alphaproteobacteria</taxon>
        <taxon>Hyphomicrobiales</taxon>
        <taxon>Hyphomicrobiaceae</taxon>
        <taxon>Hyphomicrobium</taxon>
    </lineage>
</organism>
<keyword evidence="3" id="KW-1185">Reference proteome</keyword>
<dbReference type="EMBL" id="CP006912">
    <property type="protein sequence ID" value="AHB50369.1"/>
    <property type="molecule type" value="Genomic_DNA"/>
</dbReference>
<dbReference type="PATRIC" id="fig|1029756.8.peg.3121"/>
<feature type="signal peptide" evidence="1">
    <location>
        <begin position="1"/>
        <end position="19"/>
    </location>
</feature>
<evidence type="ECO:0000313" key="3">
    <source>
        <dbReference type="Proteomes" id="UP000018542"/>
    </source>
</evidence>
<sequence>MRLAILLAGALALSGAALAANAPTKQQCSDGWKAEYSKMWTQAQFDKACHPAKK</sequence>
<dbReference type="KEGG" id="hni:W911_14980"/>
<dbReference type="Proteomes" id="UP000018542">
    <property type="component" value="Chromosome"/>
</dbReference>
<proteinExistence type="predicted"/>
<dbReference type="RefSeq" id="WP_023788303.1">
    <property type="nucleotide sequence ID" value="NC_022997.1"/>
</dbReference>
<dbReference type="AlphaFoldDB" id="V5SK82"/>
<keyword evidence="1" id="KW-0732">Signal</keyword>